<dbReference type="EMBL" id="JACHFQ010000009">
    <property type="protein sequence ID" value="MBB5227282.1"/>
    <property type="molecule type" value="Genomic_DNA"/>
</dbReference>
<keyword evidence="1" id="KW-0732">Signal</keyword>
<dbReference type="PROSITE" id="PS51257">
    <property type="entry name" value="PROKAR_LIPOPROTEIN"/>
    <property type="match status" value="1"/>
</dbReference>
<comment type="caution">
    <text evidence="2">The sequence shown here is derived from an EMBL/GenBank/DDBJ whole genome shotgun (WGS) entry which is preliminary data.</text>
</comment>
<reference evidence="2 3" key="1">
    <citation type="submission" date="2020-08" db="EMBL/GenBank/DDBJ databases">
        <title>Genomic Encyclopedia of Type Strains, Phase IV (KMG-IV): sequencing the most valuable type-strain genomes for metagenomic binning, comparative biology and taxonomic classification.</title>
        <authorList>
            <person name="Goeker M."/>
        </authorList>
    </citation>
    <scope>NUCLEOTIDE SEQUENCE [LARGE SCALE GENOMIC DNA]</scope>
    <source>
        <strain evidence="2 3">DSM 103462</strain>
    </source>
</reference>
<evidence type="ECO:0000313" key="3">
    <source>
        <dbReference type="Proteomes" id="UP000518887"/>
    </source>
</evidence>
<protein>
    <recommendedName>
        <fullName evidence="4">Lipoprotein</fullName>
    </recommendedName>
</protein>
<evidence type="ECO:0000256" key="1">
    <source>
        <dbReference type="SAM" id="SignalP"/>
    </source>
</evidence>
<accession>A0A7W8LN96</accession>
<organism evidence="2 3">
    <name type="scientific">Treponema ruminis</name>
    <dbReference type="NCBI Taxonomy" id="744515"/>
    <lineage>
        <taxon>Bacteria</taxon>
        <taxon>Pseudomonadati</taxon>
        <taxon>Spirochaetota</taxon>
        <taxon>Spirochaetia</taxon>
        <taxon>Spirochaetales</taxon>
        <taxon>Treponemataceae</taxon>
        <taxon>Treponema</taxon>
    </lineage>
</organism>
<evidence type="ECO:0000313" key="2">
    <source>
        <dbReference type="EMBL" id="MBB5227282.1"/>
    </source>
</evidence>
<gene>
    <name evidence="2" type="ORF">HNP76_002680</name>
</gene>
<dbReference type="AlphaFoldDB" id="A0A7W8LN96"/>
<keyword evidence="3" id="KW-1185">Reference proteome</keyword>
<evidence type="ECO:0008006" key="4">
    <source>
        <dbReference type="Google" id="ProtNLM"/>
    </source>
</evidence>
<proteinExistence type="predicted"/>
<dbReference type="RefSeq" id="WP_184661365.1">
    <property type="nucleotide sequence ID" value="NZ_CP031518.1"/>
</dbReference>
<feature type="signal peptide" evidence="1">
    <location>
        <begin position="1"/>
        <end position="20"/>
    </location>
</feature>
<name>A0A7W8LN96_9SPIR</name>
<dbReference type="Proteomes" id="UP000518887">
    <property type="component" value="Unassembled WGS sequence"/>
</dbReference>
<sequence length="742" mass="79549">MKKLSKLLAFVASVSFLLFASCSGIGGSVSEGVNDTTNNKKDYTVSFVGANGESLNLSSLCITESSDRSARTIYDTGIAALGAGWEFYLWGTNEVTGATISPNKVTFTADSTDTTGSKGTVALDLGAAKYKLVLAAIKGTTTETTASGIKGKATYVGYANVDTRTTSSIKFVISSDGLTGESVPTITVKFDGYDANATTPGTGSWAQDDVDAVKNGTYGTYTITAGIYDRSDDSLVGTTNPITIAANDFFGTSGGAYSGTVQAGTYNFVVKFENGTTNKVYEYSDTIIILANNNFTATVLVPDVIEKAPEKPASFKVGYIEPDSVNDGEYNAVLTWADTPKNEKYYLVDVWDIPTTSTNATTAIAAITDKDGWTTAINGLATTNQTKYGDEFYGKVDEGWVSGSLLKNNTSIVLKLSLGHRYIMRIAGINDAVTDETANYAYATYDLAAAYTSTDAAYDTGTSYTPKPFYLADVDLTDTSKTGYKKNTTVSNCANLYRLTYHLYGGTLALDSTITGLTDDVVAYLTQDAATGVGIHAPFKNYAASTPTYPSLIKNGNRWTSWRTGQVDGTLYANDENTSNPVTDTTEKVTYYDPNKYKGCANLDLFASYAVAAADVERYDDSKYVFVDGEVYFTEVDDKVTKTSYHAYTMAANAGTVTLNYFYDKAAANKKSANVAYTSLKVFIKRSGSGEVVVSKDFEASTTTRTVSFDITPISEGKYNVEVVGTFNGHTYSYPIVMTVES</sequence>
<feature type="chain" id="PRO_5030853576" description="Lipoprotein" evidence="1">
    <location>
        <begin position="21"/>
        <end position="742"/>
    </location>
</feature>